<dbReference type="AlphaFoldDB" id="A0A1G1T0U1"/>
<dbReference type="RefSeq" id="WP_070728842.1">
    <property type="nucleotide sequence ID" value="NZ_MDZB01000119.1"/>
</dbReference>
<dbReference type="InterPro" id="IPR010620">
    <property type="entry name" value="SBBP_repeat"/>
</dbReference>
<keyword evidence="1" id="KW-0732">Signal</keyword>
<dbReference type="STRING" id="1908237.BEN47_16365"/>
<dbReference type="EMBL" id="MDZB01000119">
    <property type="protein sequence ID" value="OGX84467.1"/>
    <property type="molecule type" value="Genomic_DNA"/>
</dbReference>
<dbReference type="PANTHER" id="PTHR35580">
    <property type="entry name" value="CELL SURFACE GLYCOPROTEIN (S-LAYER PROTEIN)-LIKE PROTEIN"/>
    <property type="match status" value="1"/>
</dbReference>
<feature type="chain" id="PRO_5009578716" description="Ig-like domain-containing protein" evidence="1">
    <location>
        <begin position="30"/>
        <end position="910"/>
    </location>
</feature>
<feature type="signal peptide" evidence="1">
    <location>
        <begin position="1"/>
        <end position="29"/>
    </location>
</feature>
<evidence type="ECO:0000313" key="2">
    <source>
        <dbReference type="EMBL" id="OGX84467.1"/>
    </source>
</evidence>
<sequence length="910" mass="91102">MKQPYSLRKLFRVASSLLFLAGALFGTPAAGQAPSFADVLTVAPGATANSGGSTTLEIATDAAGNSYLTGWFSGTVLFGGNPVSSAGGNDLFVAKYDPAGALLWVARAGGPGNDYGSGIGIDGSGGAYVVGSYSATAAFGSTTLPGAGGLDVVVAKLTPAGAWQWAQSAGGQGDDYGQGIAVDASGTAFAVGAYFSNTIRVGTTTLTNTAVVSSFVAKYSATGAPQWVMPAGGSATVYANAVAVDGSGSPYIFGDFSGGALLGGTALVSAGQQDVFVAKLDPASGAYLWATRAGGSGNDQAPAGTAIVADGSGHAYITGRFTSTDATFGSLGLQATGGGDVFIARLGPAGAFQWAVSAGGPAVEDEGEGLALDGQGHLLATGRFGATAAFGPTSFTSVGSSDVYLSKLDAGNGAWLGTARAGGPQADAGYGVGCDAAGHAYTTGFYSGGSATFGPTVLSTSSPTLPASFLTLGRALPPSLAITGDSVVCNGGQVTLRAVTSGAAVSYRWNTGATTAAIVVTQPGTYTLQATFAGGVVLMANYRVQGLTPVVSIAGGTGLCAGGSTALLAVAPGARSWRWSTGATTPGIAVTQPGTYTVSASYGGGCMATASVTVLVNALAIKGRVQLCPGQSTVLSAVVTGGAVVGYHWNTGATTPTLQVGQAGTYAVTATFADGCLLTASHRVELNKATVASVTGDTVLCPESSLQLTALNPDALTYRWNTGATTPVITVAAPGTYAVLLTYEGGCTSRDSLAVLPAPALPAFTLGPDTTLCLEVPLVLRAPLGGAGVSIRWSDGSTGSTLRVQVAGLYSLQLFTHCNSRTVSRRVDYASCLFIPNAITPDGDGRNDRFVIKGLTQGPWALALYNRWGREVYTAAAYGHDWGAEAPAGVYYYLLWQGATRYRGTVEVFR</sequence>
<comment type="caution">
    <text evidence="2">The sequence shown here is derived from an EMBL/GenBank/DDBJ whole genome shotgun (WGS) entry which is preliminary data.</text>
</comment>
<evidence type="ECO:0000313" key="3">
    <source>
        <dbReference type="Proteomes" id="UP000176294"/>
    </source>
</evidence>
<dbReference type="Proteomes" id="UP000176294">
    <property type="component" value="Unassembled WGS sequence"/>
</dbReference>
<evidence type="ECO:0008006" key="4">
    <source>
        <dbReference type="Google" id="ProtNLM"/>
    </source>
</evidence>
<accession>A0A1G1T0U1</accession>
<evidence type="ECO:0000256" key="1">
    <source>
        <dbReference type="SAM" id="SignalP"/>
    </source>
</evidence>
<proteinExistence type="predicted"/>
<organism evidence="2 3">
    <name type="scientific">Hymenobacter lapidarius</name>
    <dbReference type="NCBI Taxonomy" id="1908237"/>
    <lineage>
        <taxon>Bacteria</taxon>
        <taxon>Pseudomonadati</taxon>
        <taxon>Bacteroidota</taxon>
        <taxon>Cytophagia</taxon>
        <taxon>Cytophagales</taxon>
        <taxon>Hymenobacteraceae</taxon>
        <taxon>Hymenobacter</taxon>
    </lineage>
</organism>
<dbReference type="Pfam" id="PF06739">
    <property type="entry name" value="SBBP"/>
    <property type="match status" value="1"/>
</dbReference>
<dbReference type="InterPro" id="IPR052918">
    <property type="entry name" value="Motility_Chemotaxis_Reg"/>
</dbReference>
<keyword evidence="3" id="KW-1185">Reference proteome</keyword>
<name>A0A1G1T0U1_9BACT</name>
<dbReference type="OrthoDB" id="1491125at2"/>
<gene>
    <name evidence="2" type="ORF">BEN47_16365</name>
</gene>
<reference evidence="2 3" key="1">
    <citation type="submission" date="2016-08" db="EMBL/GenBank/DDBJ databases">
        <title>Hymenobacter coccineus sp. nov., Hymenobacter lapidarius sp. nov. and Hymenobacter glacialis sp. nov., isolated from Antarctic soil.</title>
        <authorList>
            <person name="Sedlacek I."/>
            <person name="Kralova S."/>
            <person name="Kyrova K."/>
            <person name="Maslanova I."/>
            <person name="Stankova E."/>
            <person name="Vrbovska V."/>
            <person name="Nemec M."/>
            <person name="Bartak M."/>
            <person name="Svec P."/>
            <person name="Busse H.-J."/>
            <person name="Pantucek R."/>
        </authorList>
    </citation>
    <scope>NUCLEOTIDE SEQUENCE [LARGE SCALE GENOMIC DNA]</scope>
    <source>
        <strain evidence="2 3">CCM 8643</strain>
    </source>
</reference>
<dbReference type="PANTHER" id="PTHR35580:SF1">
    <property type="entry name" value="PHYTASE-LIKE DOMAIN-CONTAINING PROTEIN"/>
    <property type="match status" value="1"/>
</dbReference>
<dbReference type="Pfam" id="PF13585">
    <property type="entry name" value="CHU_C"/>
    <property type="match status" value="1"/>
</dbReference>
<protein>
    <recommendedName>
        <fullName evidence="4">Ig-like domain-containing protein</fullName>
    </recommendedName>
</protein>